<dbReference type="InterPro" id="IPR012878">
    <property type="entry name" value="Beta-AFase-like_GH127_cat"/>
</dbReference>
<organism evidence="3 4">
    <name type="scientific">Limisphaera ngatamarikiensis</name>
    <dbReference type="NCBI Taxonomy" id="1324935"/>
    <lineage>
        <taxon>Bacteria</taxon>
        <taxon>Pseudomonadati</taxon>
        <taxon>Verrucomicrobiota</taxon>
        <taxon>Verrucomicrobiia</taxon>
        <taxon>Limisphaerales</taxon>
        <taxon>Limisphaeraceae</taxon>
        <taxon>Limisphaera</taxon>
    </lineage>
</organism>
<dbReference type="SUPFAM" id="SSF49785">
    <property type="entry name" value="Galactose-binding domain-like"/>
    <property type="match status" value="1"/>
</dbReference>
<reference evidence="3 4" key="1">
    <citation type="submission" date="2020-02" db="EMBL/GenBank/DDBJ databases">
        <title>Draft genome sequence of Limisphaera ngatamarikiensis NGM72.4T, a thermophilic Verrucomicrobia grouped in subdivision 3.</title>
        <authorList>
            <person name="Carere C.R."/>
            <person name="Steen J."/>
            <person name="Hugenholtz P."/>
            <person name="Stott M.B."/>
        </authorList>
    </citation>
    <scope>NUCLEOTIDE SEQUENCE [LARGE SCALE GENOMIC DNA]</scope>
    <source>
        <strain evidence="3 4">NGM72.4</strain>
    </source>
</reference>
<dbReference type="Pfam" id="PF20736">
    <property type="entry name" value="Glyco_hydro127M"/>
    <property type="match status" value="1"/>
</dbReference>
<dbReference type="AlphaFoldDB" id="A0A6M1RR58"/>
<dbReference type="PANTHER" id="PTHR31151:SF0">
    <property type="entry name" value="PROLINE-TRNA LIGASE (DUF1680)"/>
    <property type="match status" value="1"/>
</dbReference>
<evidence type="ECO:0000313" key="3">
    <source>
        <dbReference type="EMBL" id="NGO40153.1"/>
    </source>
</evidence>
<sequence>MKRSGRAWTVLAIVVAWVGWTGRAEDGPTVVERPVASGPNRFYGGHRAPLEPAAFVRLPIGSIVPRGWLRHQLELARDGMVGRLSEISPWLDFQRSAWASPEGRGERGWEEMPYWLKGYGDLGYVLNDPHLIAEARRWIEAAMASQREDGWFGPRDLLTSLDGQPDMWPHMVMLNVLQSYHEFSGDPRVLEVMRRYFAWQHRLPGRAFSVGYWPPLRAGDNIESVLWLYNRTGEPWLLDLARKIHENMPAWHRDVVNWHNVNIAQGFRAGTIAWLFTHDPAHRDSAERNWQKVMQTYGQFPGGGFVGDENVRPGYVDPRGGIETCGIVEFMHSYEMLVRLTGDPVWADRCEEIAFNSFPAALTPDARALHYITCANQVQLDRHNKAPGIQNSGTMFSYSPYEVYRCCQHNVSHGWPYYAEELWLATPDQGLAAILYAPCELRARVGSGTTVHLQVDTEYPFDDRVRIRVVTPEPERFPLYLRVPGWCREPRLFLNGRRVPVEARPRTYVRWERTWRDGDVVEWQLPMELSVRTWPTNHNAVSVHYGPLAFSLAIRERWEKYGERVPGWPEWEVFPASAWNYGLELDPARPTAGLRIERKRGRLAPQPFTPDTVPIRIRARARRIPEWQMDRLNMVAPLQPSPAYTTEPMEEVTLIPMGAARLRIAAFPTVSTGSSAHRWMPPARPKKPDWRASASHCYEHDTLDALGDGLEPAHSNDHDIPRFTWWPRRGTREWVQAEFERPRKVGAVAVYWFDDTGVGECRVPAGWTIEYRAGDQWRPVTTRIQPGVARDRWNRVEFDPVETTAIRLVVQLQPNFSAGILEWKILEE</sequence>
<keyword evidence="4" id="KW-1185">Reference proteome</keyword>
<evidence type="ECO:0000259" key="1">
    <source>
        <dbReference type="Pfam" id="PF07944"/>
    </source>
</evidence>
<comment type="caution">
    <text evidence="3">The sequence shown here is derived from an EMBL/GenBank/DDBJ whole genome shotgun (WGS) entry which is preliminary data.</text>
</comment>
<dbReference type="Pfam" id="PF07944">
    <property type="entry name" value="Beta-AFase-like_GH127_cat"/>
    <property type="match status" value="1"/>
</dbReference>
<dbReference type="InterPro" id="IPR049046">
    <property type="entry name" value="Beta-AFase-like_GH127_middle"/>
</dbReference>
<protein>
    <submittedName>
        <fullName evidence="3">Transcriptional initiation protein Tat</fullName>
    </submittedName>
</protein>
<dbReference type="SUPFAM" id="SSF48208">
    <property type="entry name" value="Six-hairpin glycosidases"/>
    <property type="match status" value="1"/>
</dbReference>
<gene>
    <name evidence="3" type="ORF">G4L39_12225</name>
</gene>
<evidence type="ECO:0000313" key="4">
    <source>
        <dbReference type="Proteomes" id="UP000477311"/>
    </source>
</evidence>
<dbReference type="EMBL" id="JAAKYA010000082">
    <property type="protein sequence ID" value="NGO40153.1"/>
    <property type="molecule type" value="Genomic_DNA"/>
</dbReference>
<feature type="domain" description="Non-reducing end beta-L-arabinofuranosidase-like GH127 catalytic" evidence="1">
    <location>
        <begin position="113"/>
        <end position="419"/>
    </location>
</feature>
<name>A0A6M1RR58_9BACT</name>
<evidence type="ECO:0000259" key="2">
    <source>
        <dbReference type="Pfam" id="PF20736"/>
    </source>
</evidence>
<accession>A0A6M1RR58</accession>
<feature type="domain" description="Non-reducing end beta-L-arabinofuranosidase-like GH127 middle" evidence="2">
    <location>
        <begin position="431"/>
        <end position="527"/>
    </location>
</feature>
<dbReference type="PANTHER" id="PTHR31151">
    <property type="entry name" value="PROLINE-TRNA LIGASE (DUF1680)"/>
    <property type="match status" value="1"/>
</dbReference>
<dbReference type="Proteomes" id="UP000477311">
    <property type="component" value="Unassembled WGS sequence"/>
</dbReference>
<dbReference type="Gene3D" id="2.60.120.260">
    <property type="entry name" value="Galactose-binding domain-like"/>
    <property type="match status" value="1"/>
</dbReference>
<proteinExistence type="predicted"/>
<dbReference type="RefSeq" id="WP_165108469.1">
    <property type="nucleotide sequence ID" value="NZ_JAAKYA010000082.1"/>
</dbReference>
<dbReference type="GO" id="GO:0005975">
    <property type="term" value="P:carbohydrate metabolic process"/>
    <property type="evidence" value="ECO:0007669"/>
    <property type="project" value="InterPro"/>
</dbReference>
<dbReference type="InterPro" id="IPR008928">
    <property type="entry name" value="6-hairpin_glycosidase_sf"/>
</dbReference>
<dbReference type="InterPro" id="IPR008979">
    <property type="entry name" value="Galactose-bd-like_sf"/>
</dbReference>